<dbReference type="AlphaFoldDB" id="A0A498P2N8"/>
<keyword evidence="4" id="KW-0378">Hydrolase</keyword>
<evidence type="ECO:0000313" key="4">
    <source>
        <dbReference type="EMBL" id="RXN38176.1"/>
    </source>
</evidence>
<dbReference type="InterPro" id="IPR005312">
    <property type="entry name" value="DUF1759"/>
</dbReference>
<dbReference type="Pfam" id="PF03564">
    <property type="entry name" value="DUF1759"/>
    <property type="match status" value="1"/>
</dbReference>
<evidence type="ECO:0000313" key="3">
    <source>
        <dbReference type="EMBL" id="RXN15997.1"/>
    </source>
</evidence>
<feature type="compositionally biased region" description="Basic and acidic residues" evidence="2">
    <location>
        <begin position="128"/>
        <end position="144"/>
    </location>
</feature>
<reference evidence="4 5" key="1">
    <citation type="submission" date="2018-03" db="EMBL/GenBank/DDBJ databases">
        <title>Draft genome sequence of Rohu Carp (Labeo rohita).</title>
        <authorList>
            <person name="Das P."/>
            <person name="Kushwaha B."/>
            <person name="Joshi C.G."/>
            <person name="Kumar D."/>
            <person name="Nagpure N.S."/>
            <person name="Sahoo L."/>
            <person name="Das S.P."/>
            <person name="Bit A."/>
            <person name="Patnaik S."/>
            <person name="Meher P.K."/>
            <person name="Jayasankar P."/>
            <person name="Koringa P.G."/>
            <person name="Patel N.V."/>
            <person name="Hinsu A.T."/>
            <person name="Kumar R."/>
            <person name="Pandey M."/>
            <person name="Agarwal S."/>
            <person name="Srivastava S."/>
            <person name="Singh M."/>
            <person name="Iquebal M.A."/>
            <person name="Jaiswal S."/>
            <person name="Angadi U.B."/>
            <person name="Kumar N."/>
            <person name="Raza M."/>
            <person name="Shah T.M."/>
            <person name="Rai A."/>
            <person name="Jena J.K."/>
        </authorList>
    </citation>
    <scope>NUCLEOTIDE SEQUENCE [LARGE SCALE GENOMIC DNA]</scope>
    <source>
        <strain evidence="4">DASCIFA01</strain>
        <tissue evidence="4">Testis</tissue>
    </source>
</reference>
<evidence type="ECO:0000256" key="1">
    <source>
        <dbReference type="SAM" id="Coils"/>
    </source>
</evidence>
<dbReference type="PANTHER" id="PTHR47331:SF3">
    <property type="match status" value="1"/>
</dbReference>
<keyword evidence="1" id="KW-0175">Coiled coil</keyword>
<dbReference type="Proteomes" id="UP000290572">
    <property type="component" value="Unassembled WGS sequence"/>
</dbReference>
<dbReference type="EMBL" id="QBIY01005081">
    <property type="protein sequence ID" value="RXN38176.1"/>
    <property type="molecule type" value="Genomic_DNA"/>
</dbReference>
<organism evidence="4 5">
    <name type="scientific">Labeo rohita</name>
    <name type="common">Indian major carp</name>
    <name type="synonym">Cyprinus rohita</name>
    <dbReference type="NCBI Taxonomy" id="84645"/>
    <lineage>
        <taxon>Eukaryota</taxon>
        <taxon>Metazoa</taxon>
        <taxon>Chordata</taxon>
        <taxon>Craniata</taxon>
        <taxon>Vertebrata</taxon>
        <taxon>Euteleostomi</taxon>
        <taxon>Actinopterygii</taxon>
        <taxon>Neopterygii</taxon>
        <taxon>Teleostei</taxon>
        <taxon>Ostariophysi</taxon>
        <taxon>Cypriniformes</taxon>
        <taxon>Cyprinidae</taxon>
        <taxon>Labeoninae</taxon>
        <taxon>Labeonini</taxon>
        <taxon>Labeo</taxon>
    </lineage>
</organism>
<keyword evidence="4" id="KW-0645">Protease</keyword>
<proteinExistence type="predicted"/>
<dbReference type="GO" id="GO:0004180">
    <property type="term" value="F:carboxypeptidase activity"/>
    <property type="evidence" value="ECO:0007669"/>
    <property type="project" value="UniProtKB-KW"/>
</dbReference>
<accession>A0A498P2N8</accession>
<dbReference type="EMBL" id="QBIY01012814">
    <property type="protein sequence ID" value="RXN15997.1"/>
    <property type="molecule type" value="Genomic_DNA"/>
</dbReference>
<feature type="region of interest" description="Disordered" evidence="2">
    <location>
        <begin position="123"/>
        <end position="176"/>
    </location>
</feature>
<name>A0A498P2N8_LABRO</name>
<keyword evidence="5" id="KW-1185">Reference proteome</keyword>
<feature type="compositionally biased region" description="Low complexity" evidence="2">
    <location>
        <begin position="162"/>
        <end position="175"/>
    </location>
</feature>
<feature type="region of interest" description="Disordered" evidence="2">
    <location>
        <begin position="1"/>
        <end position="39"/>
    </location>
</feature>
<sequence>MADDSVHANEPGNGHKRVPKPTAKAAEEKINRLKNERQGKLAQLTRKMKEIDKLMQDKEDAKTVEMELNVFCLILCQFEELNSEMLPMLSEEDEKEDQISWFRPKSEHFEQFTFDVRKWISTTNKGNGSDEHEPQDKDDDDIKPSDSVSEVMARNDRRKSESVTSGSVASSTSSARVKAEAKQAALLARASALRMKQELEAEELRLKAKKEQLELDIEIAATNAELKVLKEYEGGQDGMTDYYRSQTVSQAGEPQVRPVSNLCRKSDFVTLNTQDRTTDHGNTEQSTDDGRYLFKVMQRQNEITELLVKQQSLSQLPQRDVPVFSGDPLAYISFTKAFEHSIETKTNSPQDRLYYLQQFTSGEPQALVRSCEHMSPAKGYQEAKRLLQQHYGNELKIATAYLEKALKWPQIKAEDSKGMKTYALFLIGCRNTMADVEFLDEMNNPTNMRTVISKLAFRFRERWRNTAFDIQQRNGRRATRATFEDLVNFIDLTAQVLNDPLFGDIQDFKVERKGKSNFQRRKI</sequence>
<protein>
    <submittedName>
        <fullName evidence="4">Cytosolic carboxypeptidase 2</fullName>
    </submittedName>
</protein>
<feature type="coiled-coil region" evidence="1">
    <location>
        <begin position="187"/>
        <end position="216"/>
    </location>
</feature>
<feature type="compositionally biased region" description="Basic and acidic residues" evidence="2">
    <location>
        <begin position="25"/>
        <end position="39"/>
    </location>
</feature>
<dbReference type="PANTHER" id="PTHR47331">
    <property type="entry name" value="PHD-TYPE DOMAIN-CONTAINING PROTEIN"/>
    <property type="match status" value="1"/>
</dbReference>
<evidence type="ECO:0000313" key="5">
    <source>
        <dbReference type="Proteomes" id="UP000290572"/>
    </source>
</evidence>
<keyword evidence="4" id="KW-0121">Carboxypeptidase</keyword>
<comment type="caution">
    <text evidence="4">The sequence shown here is derived from an EMBL/GenBank/DDBJ whole genome shotgun (WGS) entry which is preliminary data.</text>
</comment>
<gene>
    <name evidence="4" type="ORF">ROHU_001363</name>
    <name evidence="3" type="ORF">ROHU_027803</name>
</gene>
<evidence type="ECO:0000256" key="2">
    <source>
        <dbReference type="SAM" id="MobiDB-lite"/>
    </source>
</evidence>